<gene>
    <name evidence="2" type="ORF">NDU88_005756</name>
</gene>
<evidence type="ECO:0000313" key="3">
    <source>
        <dbReference type="Proteomes" id="UP001066276"/>
    </source>
</evidence>
<dbReference type="Proteomes" id="UP001066276">
    <property type="component" value="Chromosome 1_1"/>
</dbReference>
<reference evidence="2" key="1">
    <citation type="journal article" date="2022" name="bioRxiv">
        <title>Sequencing and chromosome-scale assembly of the giantPleurodeles waltlgenome.</title>
        <authorList>
            <person name="Brown T."/>
            <person name="Elewa A."/>
            <person name="Iarovenko S."/>
            <person name="Subramanian E."/>
            <person name="Araus A.J."/>
            <person name="Petzold A."/>
            <person name="Susuki M."/>
            <person name="Suzuki K.-i.T."/>
            <person name="Hayashi T."/>
            <person name="Toyoda A."/>
            <person name="Oliveira C."/>
            <person name="Osipova E."/>
            <person name="Leigh N.D."/>
            <person name="Simon A."/>
            <person name="Yun M.H."/>
        </authorList>
    </citation>
    <scope>NUCLEOTIDE SEQUENCE</scope>
    <source>
        <strain evidence="2">20211129_DDA</strain>
        <tissue evidence="2">Liver</tissue>
    </source>
</reference>
<proteinExistence type="predicted"/>
<comment type="caution">
    <text evidence="2">The sequence shown here is derived from an EMBL/GenBank/DDBJ whole genome shotgun (WGS) entry which is preliminary data.</text>
</comment>
<keyword evidence="3" id="KW-1185">Reference proteome</keyword>
<evidence type="ECO:0000256" key="1">
    <source>
        <dbReference type="SAM" id="MobiDB-lite"/>
    </source>
</evidence>
<dbReference type="AlphaFoldDB" id="A0AAV7WYL8"/>
<feature type="compositionally biased region" description="Polar residues" evidence="1">
    <location>
        <begin position="103"/>
        <end position="112"/>
    </location>
</feature>
<evidence type="ECO:0000313" key="2">
    <source>
        <dbReference type="EMBL" id="KAJ1218173.1"/>
    </source>
</evidence>
<feature type="compositionally biased region" description="Basic and acidic residues" evidence="1">
    <location>
        <begin position="28"/>
        <end position="46"/>
    </location>
</feature>
<name>A0AAV7WYL8_PLEWA</name>
<sequence>MVVGPKEGCPGGTLKSATCLRTYVRQEAEAGCDREKKADKNVKKEEEDAASEGNVRGSSGEAASEGKDVGGVSEDAAREEDDTTRRRGSTEDQEAGQEIPKEIQTTCQEGPG</sequence>
<dbReference type="EMBL" id="JANPWB010000001">
    <property type="protein sequence ID" value="KAJ1218173.1"/>
    <property type="molecule type" value="Genomic_DNA"/>
</dbReference>
<protein>
    <submittedName>
        <fullName evidence="2">Uncharacterized protein</fullName>
    </submittedName>
</protein>
<feature type="region of interest" description="Disordered" evidence="1">
    <location>
        <begin position="28"/>
        <end position="112"/>
    </location>
</feature>
<organism evidence="2 3">
    <name type="scientific">Pleurodeles waltl</name>
    <name type="common">Iberian ribbed newt</name>
    <dbReference type="NCBI Taxonomy" id="8319"/>
    <lineage>
        <taxon>Eukaryota</taxon>
        <taxon>Metazoa</taxon>
        <taxon>Chordata</taxon>
        <taxon>Craniata</taxon>
        <taxon>Vertebrata</taxon>
        <taxon>Euteleostomi</taxon>
        <taxon>Amphibia</taxon>
        <taxon>Batrachia</taxon>
        <taxon>Caudata</taxon>
        <taxon>Salamandroidea</taxon>
        <taxon>Salamandridae</taxon>
        <taxon>Pleurodelinae</taxon>
        <taxon>Pleurodeles</taxon>
    </lineage>
</organism>
<accession>A0AAV7WYL8</accession>